<sequence>MSHQDHLHIETQVIPIKEHNELLSLQYLTGCLIPSHTCNEIVTATQPPRAIRKTLSNTYLPMLHDKHLCGDTPRYDNHKSLLQKIHTNIVNSTIENYKPNRVLGTNVIPEVDESEKSLPRSTRATLAQLRSSWCKKLQNYKARIDPTESDLCPACRKTTQDVHHLFECPAIPNPNSLDPTSLWTNPVETAAFLNLETM</sequence>
<name>A0A8D8SKM6_9HEMI</name>
<accession>A0A8D8SKM6</accession>
<dbReference type="EMBL" id="HBUF01226032">
    <property type="protein sequence ID" value="CAG6671408.1"/>
    <property type="molecule type" value="Transcribed_RNA"/>
</dbReference>
<dbReference type="AlphaFoldDB" id="A0A8D8SKM6"/>
<reference evidence="1" key="1">
    <citation type="submission" date="2021-05" db="EMBL/GenBank/DDBJ databases">
        <authorList>
            <person name="Alioto T."/>
            <person name="Alioto T."/>
            <person name="Gomez Garrido J."/>
        </authorList>
    </citation>
    <scope>NUCLEOTIDE SEQUENCE</scope>
</reference>
<protein>
    <submittedName>
        <fullName evidence="1">Uncharacterized protein</fullName>
    </submittedName>
</protein>
<proteinExistence type="predicted"/>
<organism evidence="1">
    <name type="scientific">Cacopsylla melanoneura</name>
    <dbReference type="NCBI Taxonomy" id="428564"/>
    <lineage>
        <taxon>Eukaryota</taxon>
        <taxon>Metazoa</taxon>
        <taxon>Ecdysozoa</taxon>
        <taxon>Arthropoda</taxon>
        <taxon>Hexapoda</taxon>
        <taxon>Insecta</taxon>
        <taxon>Pterygota</taxon>
        <taxon>Neoptera</taxon>
        <taxon>Paraneoptera</taxon>
        <taxon>Hemiptera</taxon>
        <taxon>Sternorrhyncha</taxon>
        <taxon>Psylloidea</taxon>
        <taxon>Psyllidae</taxon>
        <taxon>Psyllinae</taxon>
        <taxon>Cacopsylla</taxon>
    </lineage>
</organism>
<evidence type="ECO:0000313" key="1">
    <source>
        <dbReference type="EMBL" id="CAG6671408.1"/>
    </source>
</evidence>